<proteinExistence type="predicted"/>
<dbReference type="AlphaFoldDB" id="A0A667G534"/>
<sequence length="1260" mass="144733">MSKAYVDRYAQFVLKPQKPIQPYICSTLSDFQEERDFLADYIFPQLNELCNSQGTYFKAVDLRWSALKAPPPSPSNLFRQHSCLHSQYLKLCLDYVNSCFPFFICMLGQTYGDFLPDHVPLMLSRVTDLFNLSMVEQNLYIAAKNGYPWVLENPSYSLMEFEVIQAAFLNESPFQYFYFRTGTMLLKTLDEEKEGLSSGSLLTDEEKLRIGKLKAKIIRKGLRVRFYKDLHELGDLVFKDWSVVIEQLYPATLMIRNIDYKHNCERFYHEEFESNRTFEILERFALQDVGSDRNSAAAGSGLDAVLRINPLPVDKSILLLSGERGCGKSTLIANWVNYFKKKYPSMLVIPHFVGTTCESSNIMSVMHCFITELQFKNYGNGVKLLTSGSFSLNPLPTHYILAALSLKTISKVVLKSLKFSNIFDFLHQAKDFSWLPCSLPPHCKFIMGTVSSSLSYKLLCARPDVRTVEFISIGDKEVKLNIFRQHLSIPNKDPLQQSQSTLRKKTNPNPLKLTILANELRECRIYRDEYQCLKEYLEVVSVQELWELILKRWIEDYSWTFTPKKANSDMVHWMAGWPTLCAFLSISHCGLAEDEIFQLLDMLGYRDHYKVTMLHWAAFHNASRQWVQEKPNGLLYFRHQSLQSAVEHKLLGVVTPVRESRPYTFQNPTNHKKTHFHRILVQYFQRQTTFSRVFEELPWHLKMSGSWGGLCSFLSNSVSKIQHLSFWTWLHLIHYWNVLAEVRYDAAGAYLLTVAKVKAEKCHKMRKRHTPSVLECRLFEVTTMDKCQLMFFIAKFLKLMGKINEAEGLFLTVENMLVQVKWEINNLNYFSSHSQQIWSWEFKLGLSDPKHRLLCQNVFSAGRVLNNLVKSASEKYLKENHILECATETSSFLDNNPCDQATMKYTEGVLIFAARDTSLAKMRLQECLNIRRSLFGEKNILVGEIMEFLADLLSFLPEESERCQRKQAIEYYKQVIRITENAGTFTNSSLVRKQLSISLSDTLCKLTGQLFINDSGHHVMTEAVGYLYRSLDLRATYLGSSHSSIHGILLLREIEGIRSRRCWLQGMSQQYFEGSRNGTSLCEYLLKLDYHGAQSSNTVSSAICMNAHNLQRVKSMDLAPHIISEKSKCASGKGKKVSRPIVSISVEEKTRQKTQDNVEPWNDPGKGGSMKKKDYSSKVLSLSKMDGVVKVSQQKVFSAKGEGGKGQITTIYRHPLAGGSLSTNNPWESISDSVPQKSFLQRRSQFETKLLKTSNDTNKV</sequence>
<dbReference type="PANTHER" id="PTHR19860">
    <property type="entry name" value="DDB1- AND CUL4-ASSOCIATED FACTOR 12-RELATED"/>
    <property type="match status" value="1"/>
</dbReference>
<evidence type="ECO:0000313" key="4">
    <source>
        <dbReference type="Proteomes" id="UP000472241"/>
    </source>
</evidence>
<dbReference type="GO" id="GO:0080008">
    <property type="term" value="C:Cul4-RING E3 ubiquitin ligase complex"/>
    <property type="evidence" value="ECO:0007669"/>
    <property type="project" value="TreeGrafter"/>
</dbReference>
<keyword evidence="1" id="KW-0677">Repeat</keyword>
<reference evidence="3" key="1">
    <citation type="submission" date="2025-08" db="UniProtKB">
        <authorList>
            <consortium name="Ensembl"/>
        </authorList>
    </citation>
    <scope>IDENTIFICATION</scope>
</reference>
<evidence type="ECO:0000313" key="3">
    <source>
        <dbReference type="Ensembl" id="ENSLCNP00005010266.1"/>
    </source>
</evidence>
<name>A0A667G534_LYNCA</name>
<organism evidence="3 4">
    <name type="scientific">Lynx canadensis</name>
    <name type="common">Canada lynx</name>
    <name type="synonym">Felis canadensis</name>
    <dbReference type="NCBI Taxonomy" id="61383"/>
    <lineage>
        <taxon>Eukaryota</taxon>
        <taxon>Metazoa</taxon>
        <taxon>Chordata</taxon>
        <taxon>Craniata</taxon>
        <taxon>Vertebrata</taxon>
        <taxon>Euteleostomi</taxon>
        <taxon>Mammalia</taxon>
        <taxon>Eutheria</taxon>
        <taxon>Laurasiatheria</taxon>
        <taxon>Carnivora</taxon>
        <taxon>Feliformia</taxon>
        <taxon>Felidae</taxon>
        <taxon>Felinae</taxon>
        <taxon>Lynx</taxon>
    </lineage>
</organism>
<evidence type="ECO:0008006" key="5">
    <source>
        <dbReference type="Google" id="ProtNLM"/>
    </source>
</evidence>
<keyword evidence="4" id="KW-1185">Reference proteome</keyword>
<protein>
    <recommendedName>
        <fullName evidence="5">Tetratricopeptide repeat domain 41</fullName>
    </recommendedName>
</protein>
<evidence type="ECO:0000256" key="2">
    <source>
        <dbReference type="SAM" id="MobiDB-lite"/>
    </source>
</evidence>
<dbReference type="SUPFAM" id="SSF52540">
    <property type="entry name" value="P-loop containing nucleoside triphosphate hydrolases"/>
    <property type="match status" value="1"/>
</dbReference>
<dbReference type="Gene3D" id="1.25.40.10">
    <property type="entry name" value="Tetratricopeptide repeat domain"/>
    <property type="match status" value="1"/>
</dbReference>
<dbReference type="InterPro" id="IPR051191">
    <property type="entry name" value="DCAF12"/>
</dbReference>
<dbReference type="Ensembl" id="ENSLCNT00005011519.1">
    <property type="protein sequence ID" value="ENSLCNP00005010266.1"/>
    <property type="gene ID" value="ENSLCNG00005006699.1"/>
</dbReference>
<dbReference type="InterPro" id="IPR011990">
    <property type="entry name" value="TPR-like_helical_dom_sf"/>
</dbReference>
<dbReference type="PANTHER" id="PTHR19860:SF18">
    <property type="entry name" value="DUF4062 DOMAIN-CONTAINING PROTEIN"/>
    <property type="match status" value="1"/>
</dbReference>
<dbReference type="Proteomes" id="UP000472241">
    <property type="component" value="Unplaced"/>
</dbReference>
<dbReference type="InterPro" id="IPR027417">
    <property type="entry name" value="P-loop_NTPase"/>
</dbReference>
<accession>A0A667G534</accession>
<reference evidence="3" key="2">
    <citation type="submission" date="2025-09" db="UniProtKB">
        <authorList>
            <consortium name="Ensembl"/>
        </authorList>
    </citation>
    <scope>IDENTIFICATION</scope>
</reference>
<evidence type="ECO:0000256" key="1">
    <source>
        <dbReference type="ARBA" id="ARBA00022737"/>
    </source>
</evidence>
<feature type="region of interest" description="Disordered" evidence="2">
    <location>
        <begin position="1148"/>
        <end position="1173"/>
    </location>
</feature>